<organism evidence="1 2">
    <name type="scientific">Hibiscus sabdariffa</name>
    <name type="common">roselle</name>
    <dbReference type="NCBI Taxonomy" id="183260"/>
    <lineage>
        <taxon>Eukaryota</taxon>
        <taxon>Viridiplantae</taxon>
        <taxon>Streptophyta</taxon>
        <taxon>Embryophyta</taxon>
        <taxon>Tracheophyta</taxon>
        <taxon>Spermatophyta</taxon>
        <taxon>Magnoliopsida</taxon>
        <taxon>eudicotyledons</taxon>
        <taxon>Gunneridae</taxon>
        <taxon>Pentapetalae</taxon>
        <taxon>rosids</taxon>
        <taxon>malvids</taxon>
        <taxon>Malvales</taxon>
        <taxon>Malvaceae</taxon>
        <taxon>Malvoideae</taxon>
        <taxon>Hibiscus</taxon>
    </lineage>
</organism>
<keyword evidence="2" id="KW-1185">Reference proteome</keyword>
<comment type="caution">
    <text evidence="1">The sequence shown here is derived from an EMBL/GenBank/DDBJ whole genome shotgun (WGS) entry which is preliminary data.</text>
</comment>
<proteinExistence type="predicted"/>
<dbReference type="EMBL" id="JBBPBM010000014">
    <property type="protein sequence ID" value="KAK8559956.1"/>
    <property type="molecule type" value="Genomic_DNA"/>
</dbReference>
<gene>
    <name evidence="1" type="ORF">V6N12_012767</name>
</gene>
<reference evidence="1 2" key="1">
    <citation type="journal article" date="2024" name="G3 (Bethesda)">
        <title>Genome assembly of Hibiscus sabdariffa L. provides insights into metabolisms of medicinal natural products.</title>
        <authorList>
            <person name="Kim T."/>
        </authorList>
    </citation>
    <scope>NUCLEOTIDE SEQUENCE [LARGE SCALE GENOMIC DNA]</scope>
    <source>
        <strain evidence="1">TK-2024</strain>
        <tissue evidence="1">Old leaves</tissue>
    </source>
</reference>
<accession>A0ABR2EFC9</accession>
<dbReference type="Proteomes" id="UP001472677">
    <property type="component" value="Unassembled WGS sequence"/>
</dbReference>
<evidence type="ECO:0000313" key="1">
    <source>
        <dbReference type="EMBL" id="KAK8559956.1"/>
    </source>
</evidence>
<name>A0ABR2EFC9_9ROSI</name>
<sequence length="198" mass="21993">MKADIVRNNEKAPVEGGIGDPGEAELAGCLSVETINPTDSLNVIEDLPVNVELDHKLTSKGLEYLSTNEDQYLENLGSKRAVENLSQMGFPPVVEEVHLNPKLVPKESFVPIKEREMFSLRSGEEVQDLGINSLWEVVESGSRKIKDPWAKAIDEKLNEGLSNVFSDNLCGNYLEVVGAMWIELLMEVVGYCEELCRD</sequence>
<evidence type="ECO:0000313" key="2">
    <source>
        <dbReference type="Proteomes" id="UP001472677"/>
    </source>
</evidence>
<protein>
    <submittedName>
        <fullName evidence="1">Uncharacterized protein</fullName>
    </submittedName>
</protein>